<feature type="region of interest" description="Disordered" evidence="1">
    <location>
        <begin position="1"/>
        <end position="132"/>
    </location>
</feature>
<dbReference type="KEGG" id="cpsk:Q0N40_04945"/>
<evidence type="ECO:0000256" key="1">
    <source>
        <dbReference type="SAM" id="MobiDB-lite"/>
    </source>
</evidence>
<dbReference type="EMBL" id="CP137757">
    <property type="protein sequence ID" value="WPF25873.1"/>
    <property type="molecule type" value="Genomic_DNA"/>
</dbReference>
<name>A0AAU0Q1B4_9CORY</name>
<organism evidence="2 3">
    <name type="scientific">Corynebacterium pseudokroppenstedtii</name>
    <dbReference type="NCBI Taxonomy" id="2804917"/>
    <lineage>
        <taxon>Bacteria</taxon>
        <taxon>Bacillati</taxon>
        <taxon>Actinomycetota</taxon>
        <taxon>Actinomycetes</taxon>
        <taxon>Mycobacteriales</taxon>
        <taxon>Corynebacteriaceae</taxon>
        <taxon>Corynebacterium</taxon>
    </lineage>
</organism>
<proteinExistence type="predicted"/>
<feature type="compositionally biased region" description="Basic and acidic residues" evidence="1">
    <location>
        <begin position="48"/>
        <end position="70"/>
    </location>
</feature>
<keyword evidence="3" id="KW-1185">Reference proteome</keyword>
<feature type="compositionally biased region" description="Polar residues" evidence="1">
    <location>
        <begin position="21"/>
        <end position="36"/>
    </location>
</feature>
<protein>
    <submittedName>
        <fullName evidence="2">Uncharacterized protein</fullName>
    </submittedName>
</protein>
<evidence type="ECO:0000313" key="3">
    <source>
        <dbReference type="Proteomes" id="UP001174314"/>
    </source>
</evidence>
<dbReference type="AlphaFoldDB" id="A0AAU0Q1B4"/>
<accession>A0AAU0Q1B4</accession>
<evidence type="ECO:0000313" key="2">
    <source>
        <dbReference type="EMBL" id="WPF25873.1"/>
    </source>
</evidence>
<dbReference type="RefSeq" id="WP_221923793.1">
    <property type="nucleotide sequence ID" value="NZ_CP137757.1"/>
</dbReference>
<dbReference type="Proteomes" id="UP001174314">
    <property type="component" value="Chromosome"/>
</dbReference>
<sequence length="167" mass="18497">MMPRSQDPWNRRNAGDYYKPGTTTSHPGGRLSSPSNEPRPRSVIVHPGPHDHGPSHGNDRNKFLHSDTTDRGNPYNDRNYGHNEHSPGRSNSSHPTGHDGSRPAMGRTGIAPMGGYGNSSKNQKQEPEGKYKPITSEFEAEYNLRQLRGDIGLTTPHVIGAQLRENR</sequence>
<reference evidence="2 3" key="1">
    <citation type="submission" date="2023-10" db="EMBL/GenBank/DDBJ databases">
        <title>complete genome sequence of Corynebacterium pseudokroppenstedtii P15-C1.</title>
        <authorList>
            <person name="Bruggemann H."/>
            <person name="Poehlein A."/>
        </authorList>
    </citation>
    <scope>NUCLEOTIDE SEQUENCE [LARGE SCALE GENOMIC DNA]</scope>
    <source>
        <strain evidence="2 3">P15_C1</strain>
    </source>
</reference>
<gene>
    <name evidence="2" type="ORF">Q0N40_04945</name>
</gene>